<feature type="transmembrane region" description="Helical" evidence="1">
    <location>
        <begin position="48"/>
        <end position="68"/>
    </location>
</feature>
<gene>
    <name evidence="2" type="ORF">OSB1V03_LOCUS20923</name>
</gene>
<sequence length="106" mass="11738">MTASRVVLTRVRVDSKRAPNALSHHSTLPTLPTLQHMMKTNTTSQTHCTVSSLVATLLLIGLHLTYIITKCCAHLQTANHINYMRDDSMDSLPSELSPVIRFTPPS</sequence>
<keyword evidence="3" id="KW-1185">Reference proteome</keyword>
<name>A0A7R9QHN1_9ACAR</name>
<evidence type="ECO:0000313" key="2">
    <source>
        <dbReference type="EMBL" id="CAD7646329.1"/>
    </source>
</evidence>
<reference evidence="2" key="1">
    <citation type="submission" date="2020-11" db="EMBL/GenBank/DDBJ databases">
        <authorList>
            <person name="Tran Van P."/>
        </authorList>
    </citation>
    <scope>NUCLEOTIDE SEQUENCE</scope>
</reference>
<keyword evidence="1" id="KW-0472">Membrane</keyword>
<proteinExistence type="predicted"/>
<evidence type="ECO:0000256" key="1">
    <source>
        <dbReference type="SAM" id="Phobius"/>
    </source>
</evidence>
<evidence type="ECO:0000313" key="3">
    <source>
        <dbReference type="Proteomes" id="UP000759131"/>
    </source>
</evidence>
<organism evidence="2">
    <name type="scientific">Medioppia subpectinata</name>
    <dbReference type="NCBI Taxonomy" id="1979941"/>
    <lineage>
        <taxon>Eukaryota</taxon>
        <taxon>Metazoa</taxon>
        <taxon>Ecdysozoa</taxon>
        <taxon>Arthropoda</taxon>
        <taxon>Chelicerata</taxon>
        <taxon>Arachnida</taxon>
        <taxon>Acari</taxon>
        <taxon>Acariformes</taxon>
        <taxon>Sarcoptiformes</taxon>
        <taxon>Oribatida</taxon>
        <taxon>Brachypylina</taxon>
        <taxon>Oppioidea</taxon>
        <taxon>Oppiidae</taxon>
        <taxon>Medioppia</taxon>
    </lineage>
</organism>
<dbReference type="Proteomes" id="UP000759131">
    <property type="component" value="Unassembled WGS sequence"/>
</dbReference>
<dbReference type="EMBL" id="OC891096">
    <property type="protein sequence ID" value="CAD7646329.1"/>
    <property type="molecule type" value="Genomic_DNA"/>
</dbReference>
<protein>
    <submittedName>
        <fullName evidence="2">Uncharacterized protein</fullName>
    </submittedName>
</protein>
<keyword evidence="1" id="KW-1133">Transmembrane helix</keyword>
<keyword evidence="1" id="KW-0812">Transmembrane</keyword>
<feature type="non-terminal residue" evidence="2">
    <location>
        <position position="1"/>
    </location>
</feature>
<accession>A0A7R9QHN1</accession>
<dbReference type="AlphaFoldDB" id="A0A7R9QHN1"/>
<dbReference type="EMBL" id="CAJPIZ010036521">
    <property type="protein sequence ID" value="CAG2120977.1"/>
    <property type="molecule type" value="Genomic_DNA"/>
</dbReference>